<proteinExistence type="predicted"/>
<evidence type="ECO:0000313" key="3">
    <source>
        <dbReference type="Proteomes" id="UP001430584"/>
    </source>
</evidence>
<reference evidence="2 3" key="1">
    <citation type="submission" date="2024-02" db="EMBL/GenBank/DDBJ databases">
        <title>De novo assembly and annotation of 12 fungi associated with fruit tree decline syndrome in Ontario, Canada.</title>
        <authorList>
            <person name="Sulman M."/>
            <person name="Ellouze W."/>
            <person name="Ilyukhin E."/>
        </authorList>
    </citation>
    <scope>NUCLEOTIDE SEQUENCE [LARGE SCALE GENOMIC DNA]</scope>
    <source>
        <strain evidence="2 3">FDS-637</strain>
    </source>
</reference>
<protein>
    <submittedName>
        <fullName evidence="2">Uncharacterized protein</fullName>
    </submittedName>
</protein>
<name>A0ABR3CKK7_9PEZI</name>
<sequence length="118" mass="12351">MGNLCGKQSKSDHFTGPGRTLGAAPPPSDNARASIPASKKSNGRTLGGPEASGGDDPRSAAARAAEVRPPRLVQAPANAQAKTTKNQKLTNRAALEEASYAERRQRDADDMANARAWN</sequence>
<feature type="compositionally biased region" description="Basic and acidic residues" evidence="1">
    <location>
        <begin position="100"/>
        <end position="109"/>
    </location>
</feature>
<organism evidence="2 3">
    <name type="scientific">Diplodia seriata</name>
    <dbReference type="NCBI Taxonomy" id="420778"/>
    <lineage>
        <taxon>Eukaryota</taxon>
        <taxon>Fungi</taxon>
        <taxon>Dikarya</taxon>
        <taxon>Ascomycota</taxon>
        <taxon>Pezizomycotina</taxon>
        <taxon>Dothideomycetes</taxon>
        <taxon>Dothideomycetes incertae sedis</taxon>
        <taxon>Botryosphaeriales</taxon>
        <taxon>Botryosphaeriaceae</taxon>
        <taxon>Diplodia</taxon>
    </lineage>
</organism>
<dbReference type="Proteomes" id="UP001430584">
    <property type="component" value="Unassembled WGS sequence"/>
</dbReference>
<evidence type="ECO:0000313" key="2">
    <source>
        <dbReference type="EMBL" id="KAL0261163.1"/>
    </source>
</evidence>
<dbReference type="EMBL" id="JAJVCZ030000004">
    <property type="protein sequence ID" value="KAL0261163.1"/>
    <property type="molecule type" value="Genomic_DNA"/>
</dbReference>
<gene>
    <name evidence="2" type="ORF">SLS55_004859</name>
</gene>
<comment type="caution">
    <text evidence="2">The sequence shown here is derived from an EMBL/GenBank/DDBJ whole genome shotgun (WGS) entry which is preliminary data.</text>
</comment>
<feature type="region of interest" description="Disordered" evidence="1">
    <location>
        <begin position="1"/>
        <end position="118"/>
    </location>
</feature>
<evidence type="ECO:0000256" key="1">
    <source>
        <dbReference type="SAM" id="MobiDB-lite"/>
    </source>
</evidence>
<feature type="compositionally biased region" description="Polar residues" evidence="1">
    <location>
        <begin position="80"/>
        <end position="90"/>
    </location>
</feature>
<dbReference type="RefSeq" id="XP_066634192.1">
    <property type="nucleotide sequence ID" value="XM_066776311.1"/>
</dbReference>
<keyword evidence="3" id="KW-1185">Reference proteome</keyword>
<accession>A0ABR3CKK7</accession>
<dbReference type="GeneID" id="92008944"/>